<dbReference type="OrthoDB" id="428577at2759"/>
<feature type="domain" description="Rrn7/TAF1B N-terminal cyclin" evidence="11">
    <location>
        <begin position="86"/>
        <end position="275"/>
    </location>
</feature>
<organism evidence="13 14">
    <name type="scientific">Sparassis crispa</name>
    <dbReference type="NCBI Taxonomy" id="139825"/>
    <lineage>
        <taxon>Eukaryota</taxon>
        <taxon>Fungi</taxon>
        <taxon>Dikarya</taxon>
        <taxon>Basidiomycota</taxon>
        <taxon>Agaricomycotina</taxon>
        <taxon>Agaricomycetes</taxon>
        <taxon>Polyporales</taxon>
        <taxon>Sparassidaceae</taxon>
        <taxon>Sparassis</taxon>
    </lineage>
</organism>
<dbReference type="EMBL" id="BFAD01000002">
    <property type="protein sequence ID" value="GBE79719.1"/>
    <property type="molecule type" value="Genomic_DNA"/>
</dbReference>
<feature type="domain" description="Rrn7/TAF1B C-terminal cyclin" evidence="12">
    <location>
        <begin position="299"/>
        <end position="470"/>
    </location>
</feature>
<comment type="caution">
    <text evidence="13">The sequence shown here is derived from an EMBL/GenBank/DDBJ whole genome shotgun (WGS) entry which is preliminary data.</text>
</comment>
<dbReference type="Proteomes" id="UP000287166">
    <property type="component" value="Unassembled WGS sequence"/>
</dbReference>
<feature type="compositionally biased region" description="Acidic residues" evidence="10">
    <location>
        <begin position="159"/>
        <end position="168"/>
    </location>
</feature>
<dbReference type="InterPro" id="IPR048538">
    <property type="entry name" value="Rrn7_cyclin_C"/>
</dbReference>
<dbReference type="FunCoup" id="A0A401GC23">
    <property type="interactions" value="44"/>
</dbReference>
<comment type="subcellular location">
    <subcellularLocation>
        <location evidence="1">Nucleus</location>
        <location evidence="1">Nucleolus</location>
    </subcellularLocation>
</comment>
<evidence type="ECO:0000256" key="6">
    <source>
        <dbReference type="ARBA" id="ARBA00023015"/>
    </source>
</evidence>
<dbReference type="AlphaFoldDB" id="A0A401GC23"/>
<feature type="compositionally biased region" description="Polar residues" evidence="10">
    <location>
        <begin position="144"/>
        <end position="153"/>
    </location>
</feature>
<keyword evidence="3" id="KW-0479">Metal-binding</keyword>
<accession>A0A401GC23</accession>
<keyword evidence="7" id="KW-0238">DNA-binding</keyword>
<evidence type="ECO:0000256" key="7">
    <source>
        <dbReference type="ARBA" id="ARBA00023125"/>
    </source>
</evidence>
<evidence type="ECO:0000256" key="9">
    <source>
        <dbReference type="ARBA" id="ARBA00023242"/>
    </source>
</evidence>
<dbReference type="GeneID" id="38776636"/>
<evidence type="ECO:0000256" key="4">
    <source>
        <dbReference type="ARBA" id="ARBA00022771"/>
    </source>
</evidence>
<keyword evidence="14" id="KW-1185">Reference proteome</keyword>
<dbReference type="InterPro" id="IPR048540">
    <property type="entry name" value="Rrn7_cyclin_N"/>
</dbReference>
<dbReference type="GO" id="GO:0001164">
    <property type="term" value="F:RNA polymerase I core promoter sequence-specific DNA binding"/>
    <property type="evidence" value="ECO:0007669"/>
    <property type="project" value="InterPro"/>
</dbReference>
<reference evidence="13 14" key="1">
    <citation type="journal article" date="2018" name="Sci. Rep.">
        <title>Genome sequence of the cauliflower mushroom Sparassis crispa (Hanabiratake) and its association with beneficial usage.</title>
        <authorList>
            <person name="Kiyama R."/>
            <person name="Furutani Y."/>
            <person name="Kawaguchi K."/>
            <person name="Nakanishi T."/>
        </authorList>
    </citation>
    <scope>NUCLEOTIDE SEQUENCE [LARGE SCALE GENOMIC DNA]</scope>
</reference>
<keyword evidence="8" id="KW-0804">Transcription</keyword>
<gene>
    <name evidence="13" type="ORF">SCP_0209200</name>
</gene>
<evidence type="ECO:0008006" key="15">
    <source>
        <dbReference type="Google" id="ProtNLM"/>
    </source>
</evidence>
<keyword evidence="4" id="KW-0863">Zinc-finger</keyword>
<comment type="similarity">
    <text evidence="2">Belongs to the RRN7/TAF1B family.</text>
</comment>
<dbReference type="Pfam" id="PF20645">
    <property type="entry name" value="Rrn7_cyclin_C"/>
    <property type="match status" value="1"/>
</dbReference>
<dbReference type="RefSeq" id="XP_027610632.1">
    <property type="nucleotide sequence ID" value="XM_027754831.1"/>
</dbReference>
<evidence type="ECO:0000313" key="13">
    <source>
        <dbReference type="EMBL" id="GBE79719.1"/>
    </source>
</evidence>
<keyword evidence="5" id="KW-0862">Zinc</keyword>
<keyword evidence="6" id="KW-0805">Transcription regulation</keyword>
<dbReference type="InterPro" id="IPR033599">
    <property type="entry name" value="TAF1B/Rrn7"/>
</dbReference>
<dbReference type="GO" id="GO:0008270">
    <property type="term" value="F:zinc ion binding"/>
    <property type="evidence" value="ECO:0007669"/>
    <property type="project" value="UniProtKB-KW"/>
</dbReference>
<evidence type="ECO:0000256" key="3">
    <source>
        <dbReference type="ARBA" id="ARBA00022723"/>
    </source>
</evidence>
<dbReference type="PANTHER" id="PTHR31576">
    <property type="entry name" value="TATA BOX-BINDING PROTEIN-ASSOCIATED FACTOR RNA POLYMERASE I SUBUNIT B"/>
    <property type="match status" value="1"/>
</dbReference>
<feature type="compositionally biased region" description="Basic and acidic residues" evidence="10">
    <location>
        <begin position="132"/>
        <end position="143"/>
    </location>
</feature>
<evidence type="ECO:0000259" key="11">
    <source>
        <dbReference type="Pfam" id="PF20644"/>
    </source>
</evidence>
<protein>
    <recommendedName>
        <fullName evidence="15">RRN7-type domain-containing protein</fullName>
    </recommendedName>
</protein>
<proteinExistence type="inferred from homology"/>
<name>A0A401GC23_9APHY</name>
<dbReference type="GO" id="GO:0070860">
    <property type="term" value="C:RNA polymerase I core factor complex"/>
    <property type="evidence" value="ECO:0007669"/>
    <property type="project" value="InterPro"/>
</dbReference>
<evidence type="ECO:0000256" key="5">
    <source>
        <dbReference type="ARBA" id="ARBA00022833"/>
    </source>
</evidence>
<dbReference type="STRING" id="139825.A0A401GC23"/>
<evidence type="ECO:0000256" key="2">
    <source>
        <dbReference type="ARBA" id="ARBA00006899"/>
    </source>
</evidence>
<dbReference type="GO" id="GO:0042790">
    <property type="term" value="P:nucleolar large rRNA transcription by RNA polymerase I"/>
    <property type="evidence" value="ECO:0007669"/>
    <property type="project" value="TreeGrafter"/>
</dbReference>
<evidence type="ECO:0000256" key="1">
    <source>
        <dbReference type="ARBA" id="ARBA00004604"/>
    </source>
</evidence>
<sequence length="598" mass="67985">MAPRRRCPVCGSRQWHKEPSSGLITCNEGHVLQSYRNETREVTELGPHTLRKRTLKSNRKRKEKQSNADPKLYHGERARYHYFQCLQLILRMQVAALTRLWELPPEFEMVCRDIWTLHLELLPQPPPAEPLEAMHGEGDKKQTEQSSQVQVDTQPADISDGEEPEEEAKDSSDESSSSESDEDEDDAELAALMRENSSSSSSSDEDIEKQPKKNVSKKGVQGIRSSRRYDSPASNISVLVLACWTLRLPVIYMDFVRLIEAYELPYLDPVRLLPTSLAQHLTKHTAHALSPHHSPKPVYLHIQTSRLARLMYSTYEISTPEMNAPPILWRAVRGLRGTPTLYMLAKTLARVLSIPLTLHRSLASGFKRTEQGEHGWHRYDNAVPEVSLAATVIIVMKMVYGLDGEVRHPQEKDDPARTLPLLSDLLACIKDLDERSKMDEDAIFSAKSPMSVVDLSEPMLDKYLDFCERALLVREDKRTERHVMADFFPLHPAPAPPASKAGSESEPLRRLTAPEISLDAESQLLLSPAESYSIYNTQDILGTLPEQLELVIKRASSWAGLDEEYLCGVVERFERRLVRWWDGVKKKEREETSLSEVQ</sequence>
<evidence type="ECO:0000259" key="12">
    <source>
        <dbReference type="Pfam" id="PF20645"/>
    </source>
</evidence>
<feature type="compositionally biased region" description="Acidic residues" evidence="10">
    <location>
        <begin position="179"/>
        <end position="188"/>
    </location>
</feature>
<evidence type="ECO:0000256" key="8">
    <source>
        <dbReference type="ARBA" id="ARBA00023163"/>
    </source>
</evidence>
<evidence type="ECO:0000256" key="10">
    <source>
        <dbReference type="SAM" id="MobiDB-lite"/>
    </source>
</evidence>
<dbReference type="Pfam" id="PF20644">
    <property type="entry name" value="Rrn7_cyclin_N"/>
    <property type="match status" value="1"/>
</dbReference>
<evidence type="ECO:0000313" key="14">
    <source>
        <dbReference type="Proteomes" id="UP000287166"/>
    </source>
</evidence>
<keyword evidence="9" id="KW-0539">Nucleus</keyword>
<feature type="region of interest" description="Disordered" evidence="10">
    <location>
        <begin position="126"/>
        <end position="228"/>
    </location>
</feature>
<dbReference type="InParanoid" id="A0A401GC23"/>
<dbReference type="PANTHER" id="PTHR31576:SF2">
    <property type="entry name" value="TATA BOX-BINDING PROTEIN-ASSOCIATED FACTOR RNA POLYMERASE I SUBUNIT B"/>
    <property type="match status" value="1"/>
</dbReference>